<protein>
    <recommendedName>
        <fullName evidence="3">HTH iclR-type domain-containing protein</fullName>
    </recommendedName>
</protein>
<dbReference type="Proteomes" id="UP000589896">
    <property type="component" value="Unassembled WGS sequence"/>
</dbReference>
<dbReference type="Gene3D" id="1.10.10.10">
    <property type="entry name" value="Winged helix-like DNA-binding domain superfamily/Winged helix DNA-binding domain"/>
    <property type="match status" value="1"/>
</dbReference>
<dbReference type="InterPro" id="IPR036390">
    <property type="entry name" value="WH_DNA-bd_sf"/>
</dbReference>
<keyword evidence="2" id="KW-1185">Reference proteome</keyword>
<proteinExistence type="predicted"/>
<accession>A0A7Z0QTN8</accession>
<evidence type="ECO:0000313" key="1">
    <source>
        <dbReference type="EMBL" id="NYZ63751.1"/>
    </source>
</evidence>
<name>A0A7Z0QTN8_9GAMM</name>
<organism evidence="1 2">
    <name type="scientific">Luteimonas deserti</name>
    <dbReference type="NCBI Taxonomy" id="2752306"/>
    <lineage>
        <taxon>Bacteria</taxon>
        <taxon>Pseudomonadati</taxon>
        <taxon>Pseudomonadota</taxon>
        <taxon>Gammaproteobacteria</taxon>
        <taxon>Lysobacterales</taxon>
        <taxon>Lysobacteraceae</taxon>
        <taxon>Luteimonas</taxon>
    </lineage>
</organism>
<dbReference type="SUPFAM" id="SSF46785">
    <property type="entry name" value="Winged helix' DNA-binding domain"/>
    <property type="match status" value="1"/>
</dbReference>
<sequence>MSAEAQTLRALLVTLAAAPDGVSLPRLCKQLDIRMSVLLRTLAYLGEASLGGRRGPGWVELVDIGARRHARLTDVGHAMAASLDERAGGADGRGRDADT</sequence>
<gene>
    <name evidence="1" type="ORF">H0E82_13425</name>
</gene>
<dbReference type="InterPro" id="IPR036388">
    <property type="entry name" value="WH-like_DNA-bd_sf"/>
</dbReference>
<comment type="caution">
    <text evidence="1">The sequence shown here is derived from an EMBL/GenBank/DDBJ whole genome shotgun (WGS) entry which is preliminary data.</text>
</comment>
<dbReference type="EMBL" id="JACCJZ010000020">
    <property type="protein sequence ID" value="NYZ63751.1"/>
    <property type="molecule type" value="Genomic_DNA"/>
</dbReference>
<dbReference type="RefSeq" id="WP_180545958.1">
    <property type="nucleotide sequence ID" value="NZ_JACCJZ010000020.1"/>
</dbReference>
<reference evidence="1 2" key="1">
    <citation type="submission" date="2020-07" db="EMBL/GenBank/DDBJ databases">
        <title>isolation of Luteimonas sp. SJ-16.</title>
        <authorList>
            <person name="Huang X.-X."/>
            <person name="Xu L."/>
            <person name="Sun J.-Q."/>
        </authorList>
    </citation>
    <scope>NUCLEOTIDE SEQUENCE [LARGE SCALE GENOMIC DNA]</scope>
    <source>
        <strain evidence="1 2">SJ-16</strain>
    </source>
</reference>
<dbReference type="AlphaFoldDB" id="A0A7Z0QTN8"/>
<evidence type="ECO:0008006" key="3">
    <source>
        <dbReference type="Google" id="ProtNLM"/>
    </source>
</evidence>
<evidence type="ECO:0000313" key="2">
    <source>
        <dbReference type="Proteomes" id="UP000589896"/>
    </source>
</evidence>